<dbReference type="STRING" id="667014.Thein_2075"/>
<dbReference type="GO" id="GO:0016020">
    <property type="term" value="C:membrane"/>
    <property type="evidence" value="ECO:0007669"/>
    <property type="project" value="UniProtKB-SubCell"/>
</dbReference>
<dbReference type="InterPro" id="IPR035952">
    <property type="entry name" value="Rhomboid-like_sf"/>
</dbReference>
<evidence type="ECO:0000256" key="7">
    <source>
        <dbReference type="SAM" id="Phobius"/>
    </source>
</evidence>
<dbReference type="SUPFAM" id="SSF144091">
    <property type="entry name" value="Rhomboid-like"/>
    <property type="match status" value="1"/>
</dbReference>
<dbReference type="AlphaFoldDB" id="F8ADB0"/>
<dbReference type="RefSeq" id="WP_013908664.1">
    <property type="nucleotide sequence ID" value="NC_015681.1"/>
</dbReference>
<reference evidence="10" key="1">
    <citation type="submission" date="2011-04" db="EMBL/GenBank/DDBJ databases">
        <title>The complete genome of Thermodesulfatator indicus DSM 15286.</title>
        <authorList>
            <person name="Lucas S."/>
            <person name="Copeland A."/>
            <person name="Lapidus A."/>
            <person name="Bruce D."/>
            <person name="Goodwin L."/>
            <person name="Pitluck S."/>
            <person name="Peters L."/>
            <person name="Kyrpides N."/>
            <person name="Mavromatis K."/>
            <person name="Pagani I."/>
            <person name="Ivanova N."/>
            <person name="Saunders L."/>
            <person name="Detter J.C."/>
            <person name="Tapia R."/>
            <person name="Han C."/>
            <person name="Land M."/>
            <person name="Hauser L."/>
            <person name="Markowitz V."/>
            <person name="Cheng J.-F."/>
            <person name="Hugenholtz P."/>
            <person name="Woyke T."/>
            <person name="Wu D."/>
            <person name="Spring S."/>
            <person name="Schroeder M."/>
            <person name="Brambilla E."/>
            <person name="Klenk H.-P."/>
            <person name="Eisen J.A."/>
        </authorList>
    </citation>
    <scope>NUCLEOTIDE SEQUENCE [LARGE SCALE GENOMIC DNA]</scope>
    <source>
        <strain evidence="10">DSM 15286 / JCM 11887 / CIR29812</strain>
    </source>
</reference>
<dbReference type="PaxDb" id="667014-Thein_2075"/>
<evidence type="ECO:0000256" key="5">
    <source>
        <dbReference type="ARBA" id="ARBA00022989"/>
    </source>
</evidence>
<name>F8ADB0_THEID</name>
<evidence type="ECO:0000256" key="2">
    <source>
        <dbReference type="ARBA" id="ARBA00009045"/>
    </source>
</evidence>
<comment type="similarity">
    <text evidence="2">Belongs to the peptidase S54 family.</text>
</comment>
<evidence type="ECO:0000313" key="10">
    <source>
        <dbReference type="Proteomes" id="UP000006793"/>
    </source>
</evidence>
<dbReference type="eggNOG" id="COG0705">
    <property type="taxonomic scope" value="Bacteria"/>
</dbReference>
<gene>
    <name evidence="9" type="ordered locus">Thein_2075</name>
</gene>
<feature type="transmembrane region" description="Helical" evidence="7">
    <location>
        <begin position="206"/>
        <end position="223"/>
    </location>
</feature>
<feature type="transmembrane region" description="Helical" evidence="7">
    <location>
        <begin position="178"/>
        <end position="199"/>
    </location>
</feature>
<dbReference type="GO" id="GO:0004252">
    <property type="term" value="F:serine-type endopeptidase activity"/>
    <property type="evidence" value="ECO:0007669"/>
    <property type="project" value="InterPro"/>
</dbReference>
<dbReference type="KEGG" id="tid:Thein_2075"/>
<evidence type="ECO:0000313" key="9">
    <source>
        <dbReference type="EMBL" id="AEH45925.1"/>
    </source>
</evidence>
<evidence type="ECO:0000256" key="4">
    <source>
        <dbReference type="ARBA" id="ARBA00022801"/>
    </source>
</evidence>
<dbReference type="Pfam" id="PF01694">
    <property type="entry name" value="Rhomboid"/>
    <property type="match status" value="1"/>
</dbReference>
<dbReference type="Gene3D" id="1.20.1540.10">
    <property type="entry name" value="Rhomboid-like"/>
    <property type="match status" value="1"/>
</dbReference>
<evidence type="ECO:0000259" key="8">
    <source>
        <dbReference type="Pfam" id="PF01694"/>
    </source>
</evidence>
<dbReference type="PANTHER" id="PTHR43731:SF14">
    <property type="entry name" value="PRESENILIN-ASSOCIATED RHOMBOID-LIKE PROTEIN, MITOCHONDRIAL"/>
    <property type="match status" value="1"/>
</dbReference>
<dbReference type="InterPro" id="IPR050925">
    <property type="entry name" value="Rhomboid_protease_S54"/>
</dbReference>
<comment type="subcellular location">
    <subcellularLocation>
        <location evidence="1">Membrane</location>
        <topology evidence="1">Multi-pass membrane protein</topology>
    </subcellularLocation>
</comment>
<organism evidence="9 10">
    <name type="scientific">Thermodesulfatator indicus (strain DSM 15286 / JCM 11887 / CIR29812)</name>
    <dbReference type="NCBI Taxonomy" id="667014"/>
    <lineage>
        <taxon>Bacteria</taxon>
        <taxon>Pseudomonadati</taxon>
        <taxon>Thermodesulfobacteriota</taxon>
        <taxon>Thermodesulfobacteria</taxon>
        <taxon>Thermodesulfobacteriales</taxon>
        <taxon>Thermodesulfatatoraceae</taxon>
        <taxon>Thermodesulfatator</taxon>
    </lineage>
</organism>
<keyword evidence="10" id="KW-1185">Reference proteome</keyword>
<keyword evidence="5 7" id="KW-1133">Transmembrane helix</keyword>
<feature type="transmembrane region" description="Helical" evidence="7">
    <location>
        <begin position="229"/>
        <end position="248"/>
    </location>
</feature>
<accession>F8ADB0</accession>
<keyword evidence="6 7" id="KW-0472">Membrane</keyword>
<dbReference type="HOGENOM" id="CLU_061963_0_0_0"/>
<proteinExistence type="inferred from homology"/>
<evidence type="ECO:0000256" key="1">
    <source>
        <dbReference type="ARBA" id="ARBA00004141"/>
    </source>
</evidence>
<sequence length="283" mass="31658">MKPKLLFRGNKAEAKRYSLVLLARGIEHEIVPGGKWEIYVGEEAFLKAKEEIRLYEQENKTLIQNQAHNYYSAEAIFWTMAFLGVLNALLLFVEPKEKLLIIGAADNVKFSQGEWWRVFTSLTLHQDFGHLMGNLVFTGLFMFFLRPFLSLGLSWLMIILSGAIGNSWNLALHTERHISIGFSTASFGCLGIISVFLAFQKKSKRLLLAVGFALAFLGFLGSGGTNVDLGAHFLGLLAGVYLGVLWNLFLDKSCNYKFSLIGLVAGFSLLVLAWIWAFLNYSA</sequence>
<dbReference type="InterPro" id="IPR022764">
    <property type="entry name" value="Peptidase_S54_rhomboid_dom"/>
</dbReference>
<dbReference type="Proteomes" id="UP000006793">
    <property type="component" value="Chromosome"/>
</dbReference>
<dbReference type="PANTHER" id="PTHR43731">
    <property type="entry name" value="RHOMBOID PROTEASE"/>
    <property type="match status" value="1"/>
</dbReference>
<dbReference type="InParanoid" id="F8ADB0"/>
<evidence type="ECO:0000256" key="3">
    <source>
        <dbReference type="ARBA" id="ARBA00022692"/>
    </source>
</evidence>
<keyword evidence="4" id="KW-0378">Hydrolase</keyword>
<reference evidence="9 10" key="2">
    <citation type="journal article" date="2012" name="Stand. Genomic Sci.">
        <title>Complete genome sequence of the thermophilic sulfate-reducing ocean bacterium Thermodesulfatator indicus type strain (CIR29812(T)).</title>
        <authorList>
            <person name="Anderson I."/>
            <person name="Saunders E."/>
            <person name="Lapidus A."/>
            <person name="Nolan M."/>
            <person name="Lucas S."/>
            <person name="Tice H."/>
            <person name="Del Rio T.G."/>
            <person name="Cheng J.F."/>
            <person name="Han C."/>
            <person name="Tapia R."/>
            <person name="Goodwin L.A."/>
            <person name="Pitluck S."/>
            <person name="Liolios K."/>
            <person name="Mavromatis K."/>
            <person name="Pagani I."/>
            <person name="Ivanova N."/>
            <person name="Mikhailova N."/>
            <person name="Pati A."/>
            <person name="Chen A."/>
            <person name="Palaniappan K."/>
            <person name="Land M."/>
            <person name="Hauser L."/>
            <person name="Jeffries C.D."/>
            <person name="Chang Y.J."/>
            <person name="Brambilla E.M."/>
            <person name="Rohde M."/>
            <person name="Spring S."/>
            <person name="Goker M."/>
            <person name="Detter J.C."/>
            <person name="Woyke T."/>
            <person name="Bristow J."/>
            <person name="Eisen J.A."/>
            <person name="Markowitz V."/>
            <person name="Hugenholtz P."/>
            <person name="Kyrpides N.C."/>
            <person name="Klenk H.P."/>
        </authorList>
    </citation>
    <scope>NUCLEOTIDE SEQUENCE [LARGE SCALE GENOMIC DNA]</scope>
    <source>
        <strain evidence="10">DSM 15286 / JCM 11887 / CIR29812</strain>
    </source>
</reference>
<evidence type="ECO:0000256" key="6">
    <source>
        <dbReference type="ARBA" id="ARBA00023136"/>
    </source>
</evidence>
<feature type="transmembrane region" description="Helical" evidence="7">
    <location>
        <begin position="260"/>
        <end position="279"/>
    </location>
</feature>
<keyword evidence="3 7" id="KW-0812">Transmembrane</keyword>
<feature type="transmembrane region" description="Helical" evidence="7">
    <location>
        <begin position="75"/>
        <end position="93"/>
    </location>
</feature>
<dbReference type="OrthoDB" id="9813074at2"/>
<feature type="domain" description="Peptidase S54 rhomboid" evidence="8">
    <location>
        <begin position="113"/>
        <end position="245"/>
    </location>
</feature>
<protein>
    <submittedName>
        <fullName evidence="9">Rhomboid family protein</fullName>
    </submittedName>
</protein>
<dbReference type="EMBL" id="CP002683">
    <property type="protein sequence ID" value="AEH45925.1"/>
    <property type="molecule type" value="Genomic_DNA"/>
</dbReference>